<gene>
    <name evidence="2" type="ORF">H9632_10300</name>
</gene>
<accession>A0ABR8XNG9</accession>
<feature type="transmembrane region" description="Helical" evidence="1">
    <location>
        <begin position="106"/>
        <end position="131"/>
    </location>
</feature>
<sequence>METFFSIFTEPFQSLLFSLLLVAIYILLYLLLIALVPSEAVLIEQLFILLFIVVFAQNVVDAFVVLYELIALLQNFFMAILPIMTFMLLTIQTVFTAIAWNPIIIIFVQVILFVSTNILIPALVLALVFDVCTKIYPAISFTKAADLIRSSILSVMIASVVALTSILTLSGIAFIQLNDALKSPIKKLIEQNIPLIGSLIVEGLSFFQKTQSTVSTFIGLSFLTIVWGAAFYPATVLLLHALLFKIMGAVTEPFTNMRLSSLFDDVGKTLFVLCAVAFLLGFAIMFIVLLFIFFMQMSIGGKT</sequence>
<dbReference type="EMBL" id="JACSPW010000008">
    <property type="protein sequence ID" value="MBD8033461.1"/>
    <property type="molecule type" value="Genomic_DNA"/>
</dbReference>
<organism evidence="2 3">
    <name type="scientific">Solibacillus merdavium</name>
    <dbReference type="NCBI Taxonomy" id="2762218"/>
    <lineage>
        <taxon>Bacteria</taxon>
        <taxon>Bacillati</taxon>
        <taxon>Bacillota</taxon>
        <taxon>Bacilli</taxon>
        <taxon>Bacillales</taxon>
        <taxon>Caryophanaceae</taxon>
        <taxon>Solibacillus</taxon>
    </lineage>
</organism>
<proteinExistence type="predicted"/>
<keyword evidence="1" id="KW-1133">Transmembrane helix</keyword>
<dbReference type="Proteomes" id="UP000600565">
    <property type="component" value="Unassembled WGS sequence"/>
</dbReference>
<feature type="transmembrane region" description="Helical" evidence="1">
    <location>
        <begin position="76"/>
        <end position="100"/>
    </location>
</feature>
<feature type="transmembrane region" description="Helical" evidence="1">
    <location>
        <begin position="219"/>
        <end position="250"/>
    </location>
</feature>
<feature type="transmembrane region" description="Helical" evidence="1">
    <location>
        <begin position="152"/>
        <end position="177"/>
    </location>
</feature>
<keyword evidence="1" id="KW-0472">Membrane</keyword>
<feature type="transmembrane region" description="Helical" evidence="1">
    <location>
        <begin position="12"/>
        <end position="35"/>
    </location>
</feature>
<feature type="transmembrane region" description="Helical" evidence="1">
    <location>
        <begin position="47"/>
        <end position="69"/>
    </location>
</feature>
<dbReference type="Pfam" id="PF09546">
    <property type="entry name" value="Spore_III_AE"/>
    <property type="match status" value="1"/>
</dbReference>
<dbReference type="InterPro" id="IPR014194">
    <property type="entry name" value="Spore_III_AE"/>
</dbReference>
<dbReference type="RefSeq" id="WP_191704012.1">
    <property type="nucleotide sequence ID" value="NZ_JACSPW010000008.1"/>
</dbReference>
<feature type="transmembrane region" description="Helical" evidence="1">
    <location>
        <begin position="270"/>
        <end position="294"/>
    </location>
</feature>
<evidence type="ECO:0000313" key="2">
    <source>
        <dbReference type="EMBL" id="MBD8033461.1"/>
    </source>
</evidence>
<protein>
    <submittedName>
        <fullName evidence="2">Stage III sporulation protein AE</fullName>
    </submittedName>
</protein>
<name>A0ABR8XNG9_9BACL</name>
<comment type="caution">
    <text evidence="2">The sequence shown here is derived from an EMBL/GenBank/DDBJ whole genome shotgun (WGS) entry which is preliminary data.</text>
</comment>
<evidence type="ECO:0000313" key="3">
    <source>
        <dbReference type="Proteomes" id="UP000600565"/>
    </source>
</evidence>
<evidence type="ECO:0000256" key="1">
    <source>
        <dbReference type="SAM" id="Phobius"/>
    </source>
</evidence>
<keyword evidence="1" id="KW-0812">Transmembrane</keyword>
<keyword evidence="3" id="KW-1185">Reference proteome</keyword>
<reference evidence="2 3" key="1">
    <citation type="submission" date="2020-08" db="EMBL/GenBank/DDBJ databases">
        <title>A Genomic Blueprint of the Chicken Gut Microbiome.</title>
        <authorList>
            <person name="Gilroy R."/>
            <person name="Ravi A."/>
            <person name="Getino M."/>
            <person name="Pursley I."/>
            <person name="Horton D.L."/>
            <person name="Alikhan N.-F."/>
            <person name="Baker D."/>
            <person name="Gharbi K."/>
            <person name="Hall N."/>
            <person name="Watson M."/>
            <person name="Adriaenssens E.M."/>
            <person name="Foster-Nyarko E."/>
            <person name="Jarju S."/>
            <person name="Secka A."/>
            <person name="Antonio M."/>
            <person name="Oren A."/>
            <person name="Chaudhuri R."/>
            <person name="La Ragione R.M."/>
            <person name="Hildebrand F."/>
            <person name="Pallen M.J."/>
        </authorList>
    </citation>
    <scope>NUCLEOTIDE SEQUENCE [LARGE SCALE GENOMIC DNA]</scope>
    <source>
        <strain evidence="2 3">Sa1YVA6</strain>
    </source>
</reference>